<protein>
    <submittedName>
        <fullName evidence="1">Uncharacterized protein</fullName>
    </submittedName>
</protein>
<evidence type="ECO:0000313" key="2">
    <source>
        <dbReference type="Proteomes" id="UP001732700"/>
    </source>
</evidence>
<keyword evidence="2" id="KW-1185">Reference proteome</keyword>
<sequence length="309" mass="35940">MENDRIQCRMDGDALAPPWWESFGFIRDKKFINDSKKYDKFTYGAIFKLIGSSPLRNPSAPEYVVAFRGTMLLHPKAMKDLVQDFYVLFNKVADFKRFQRAYSDVDSLLRDLGSRNLSVWIAGHSLGASLALEIGRKLMLNENLNVPTFLFNPPHVSPGPVIDEVLTEKNKTRLYTVSYAVKFGLANAMPWHRKRTKELFRHLADWKPELYVNPDDWICRGYIDYFVQREQVSKNHPRFASTAARTSYRDMFLSMFFYDKLQSHLLPSARLWTSSTRKQEAHGLRQWWKPHTDLGLTTTSYGYSFKAPS</sequence>
<name>A0ACD6AJJ1_AVESA</name>
<evidence type="ECO:0000313" key="1">
    <source>
        <dbReference type="EnsemblPlants" id="AVESA.00010b.r2.UnG1432390.1.CDS.1"/>
    </source>
</evidence>
<proteinExistence type="predicted"/>
<reference evidence="1" key="1">
    <citation type="submission" date="2025-09" db="UniProtKB">
        <authorList>
            <consortium name="EnsemblPlants"/>
        </authorList>
    </citation>
    <scope>IDENTIFICATION</scope>
</reference>
<accession>A0ACD6AJJ1</accession>
<organism evidence="1 2">
    <name type="scientific">Avena sativa</name>
    <name type="common">Oat</name>
    <dbReference type="NCBI Taxonomy" id="4498"/>
    <lineage>
        <taxon>Eukaryota</taxon>
        <taxon>Viridiplantae</taxon>
        <taxon>Streptophyta</taxon>
        <taxon>Embryophyta</taxon>
        <taxon>Tracheophyta</taxon>
        <taxon>Spermatophyta</taxon>
        <taxon>Magnoliopsida</taxon>
        <taxon>Liliopsida</taxon>
        <taxon>Poales</taxon>
        <taxon>Poaceae</taxon>
        <taxon>BOP clade</taxon>
        <taxon>Pooideae</taxon>
        <taxon>Poodae</taxon>
        <taxon>Poeae</taxon>
        <taxon>Poeae Chloroplast Group 1 (Aveneae type)</taxon>
        <taxon>Aveninae</taxon>
        <taxon>Avena</taxon>
    </lineage>
</organism>
<dbReference type="EnsemblPlants" id="AVESA.00010b.r2.UnG1432390.1">
    <property type="protein sequence ID" value="AVESA.00010b.r2.UnG1432390.1.CDS.1"/>
    <property type="gene ID" value="AVESA.00010b.r2.UnG1432390"/>
</dbReference>
<dbReference type="Proteomes" id="UP001732700">
    <property type="component" value="Unassembled WGS sequence"/>
</dbReference>